<keyword evidence="1" id="KW-1133">Transmembrane helix</keyword>
<dbReference type="Proteomes" id="UP000095453">
    <property type="component" value="Unassembled WGS sequence"/>
</dbReference>
<organism evidence="2 7">
    <name type="scientific">Roseburia inulinivorans</name>
    <dbReference type="NCBI Taxonomy" id="360807"/>
    <lineage>
        <taxon>Bacteria</taxon>
        <taxon>Bacillati</taxon>
        <taxon>Bacillota</taxon>
        <taxon>Clostridia</taxon>
        <taxon>Lachnospirales</taxon>
        <taxon>Lachnospiraceae</taxon>
        <taxon>Roseburia</taxon>
    </lineage>
</organism>
<gene>
    <name evidence="6" type="ORF">DW654_00905</name>
    <name evidence="5" type="ORF">DW914_03125</name>
    <name evidence="4" type="ORF">DWY29_02640</name>
    <name evidence="3" type="ORF">DWY96_13685</name>
    <name evidence="2" type="ORF">ERS852444_02790</name>
</gene>
<dbReference type="Proteomes" id="UP000283738">
    <property type="component" value="Unassembled WGS sequence"/>
</dbReference>
<evidence type="ECO:0000313" key="4">
    <source>
        <dbReference type="EMBL" id="RGR70813.1"/>
    </source>
</evidence>
<sequence length="135" mass="15120">MGRKGLLIKQFLNNAFVTTAIVLIVLSVVALWYDGTMICISTIFETLLLSVVCEVIKHMMYKIDIANIYLGILLHYLLVLAAVLIFGYAFNWVNQLPVYVLAGMCGVVLILCCYLDISRVKADIDEINGLCEKRV</sequence>
<dbReference type="EMBL" id="QSFX01000003">
    <property type="protein sequence ID" value="RHA90953.1"/>
    <property type="molecule type" value="Genomic_DNA"/>
</dbReference>
<dbReference type="Proteomes" id="UP000285820">
    <property type="component" value="Unassembled WGS sequence"/>
</dbReference>
<name>A0A173VCI3_9FIRM</name>
<feature type="transmembrane region" description="Helical" evidence="1">
    <location>
        <begin position="12"/>
        <end position="32"/>
    </location>
</feature>
<reference evidence="2 7" key="1">
    <citation type="submission" date="2015-09" db="EMBL/GenBank/DDBJ databases">
        <authorList>
            <consortium name="Pathogen Informatics"/>
        </authorList>
    </citation>
    <scope>NUCLEOTIDE SEQUENCE [LARGE SCALE GENOMIC DNA]</scope>
    <source>
        <strain evidence="2 7">2789STDY5608887</strain>
    </source>
</reference>
<dbReference type="Proteomes" id="UP000283492">
    <property type="component" value="Unassembled WGS sequence"/>
</dbReference>
<evidence type="ECO:0000313" key="7">
    <source>
        <dbReference type="Proteomes" id="UP000095453"/>
    </source>
</evidence>
<dbReference type="AlphaFoldDB" id="A0A173VCI3"/>
<evidence type="ECO:0000313" key="3">
    <source>
        <dbReference type="EMBL" id="RGQ46267.1"/>
    </source>
</evidence>
<evidence type="ECO:0000313" key="2">
    <source>
        <dbReference type="EMBL" id="CUN24833.1"/>
    </source>
</evidence>
<protein>
    <submittedName>
        <fullName evidence="3">DUF3021 family protein</fullName>
    </submittedName>
</protein>
<dbReference type="Proteomes" id="UP000283701">
    <property type="component" value="Unassembled WGS sequence"/>
</dbReference>
<reference evidence="8 9" key="2">
    <citation type="submission" date="2018-08" db="EMBL/GenBank/DDBJ databases">
        <title>A genome reference for cultivated species of the human gut microbiota.</title>
        <authorList>
            <person name="Zou Y."/>
            <person name="Xue W."/>
            <person name="Luo G."/>
        </authorList>
    </citation>
    <scope>NUCLEOTIDE SEQUENCE [LARGE SCALE GENOMIC DNA]</scope>
    <source>
        <strain evidence="4 11">AF24-4</strain>
        <strain evidence="3 10">AF28-15</strain>
        <strain evidence="6 9">AM23-23AC</strain>
        <strain evidence="5 8">AM42-1AC</strain>
    </source>
</reference>
<dbReference type="EMBL" id="QRHP01000001">
    <property type="protein sequence ID" value="RHF87362.1"/>
    <property type="molecule type" value="Genomic_DNA"/>
</dbReference>
<evidence type="ECO:0000256" key="1">
    <source>
        <dbReference type="SAM" id="Phobius"/>
    </source>
</evidence>
<dbReference type="RefSeq" id="WP_055170933.1">
    <property type="nucleotide sequence ID" value="NZ_CABJFX010000003.1"/>
</dbReference>
<evidence type="ECO:0000313" key="11">
    <source>
        <dbReference type="Proteomes" id="UP000285820"/>
    </source>
</evidence>
<accession>A0A173VCI3</accession>
<evidence type="ECO:0000313" key="10">
    <source>
        <dbReference type="Proteomes" id="UP000283738"/>
    </source>
</evidence>
<evidence type="ECO:0000313" key="5">
    <source>
        <dbReference type="EMBL" id="RHA90953.1"/>
    </source>
</evidence>
<feature type="transmembrane region" description="Helical" evidence="1">
    <location>
        <begin position="96"/>
        <end position="117"/>
    </location>
</feature>
<dbReference type="EMBL" id="QRUN01000002">
    <property type="protein sequence ID" value="RGR70813.1"/>
    <property type="molecule type" value="Genomic_DNA"/>
</dbReference>
<evidence type="ECO:0000313" key="8">
    <source>
        <dbReference type="Proteomes" id="UP000283492"/>
    </source>
</evidence>
<feature type="transmembrane region" description="Helical" evidence="1">
    <location>
        <begin position="38"/>
        <end position="56"/>
    </location>
</feature>
<evidence type="ECO:0000313" key="6">
    <source>
        <dbReference type="EMBL" id="RHF87362.1"/>
    </source>
</evidence>
<dbReference type="EMBL" id="QRTF01000036">
    <property type="protein sequence ID" value="RGQ46267.1"/>
    <property type="molecule type" value="Genomic_DNA"/>
</dbReference>
<keyword evidence="1" id="KW-0812">Transmembrane</keyword>
<dbReference type="EMBL" id="CYXX01000026">
    <property type="protein sequence ID" value="CUN24833.1"/>
    <property type="molecule type" value="Genomic_DNA"/>
</dbReference>
<keyword evidence="1" id="KW-0472">Membrane</keyword>
<evidence type="ECO:0000313" key="9">
    <source>
        <dbReference type="Proteomes" id="UP000283701"/>
    </source>
</evidence>
<feature type="transmembrane region" description="Helical" evidence="1">
    <location>
        <begin position="68"/>
        <end position="90"/>
    </location>
</feature>
<proteinExistence type="predicted"/>